<protein>
    <submittedName>
        <fullName evidence="5">Myxococcus cysteine-rich repeat-containing protein</fullName>
    </submittedName>
</protein>
<evidence type="ECO:0000256" key="3">
    <source>
        <dbReference type="ARBA" id="ARBA00023157"/>
    </source>
</evidence>
<dbReference type="InterPro" id="IPR011936">
    <property type="entry name" value="Myxo_disulph_rpt"/>
</dbReference>
<keyword evidence="2" id="KW-0677">Repeat</keyword>
<dbReference type="STRING" id="54.SAMN02745121_03339"/>
<gene>
    <name evidence="5" type="ORF">SAMN02745121_03339</name>
</gene>
<dbReference type="AlphaFoldDB" id="A0A1I1YJ00"/>
<dbReference type="Proteomes" id="UP000199400">
    <property type="component" value="Unassembled WGS sequence"/>
</dbReference>
<dbReference type="RefSeq" id="WP_096328475.1">
    <property type="nucleotide sequence ID" value="NZ_FOMX01000010.1"/>
</dbReference>
<name>A0A1I1YJ00_9BACT</name>
<evidence type="ECO:0000313" key="6">
    <source>
        <dbReference type="Proteomes" id="UP000199400"/>
    </source>
</evidence>
<keyword evidence="6" id="KW-1185">Reference proteome</keyword>
<dbReference type="Gene3D" id="3.10.100.10">
    <property type="entry name" value="Mannose-Binding Protein A, subunit A"/>
    <property type="match status" value="1"/>
</dbReference>
<keyword evidence="3" id="KW-1015">Disulfide bond</keyword>
<evidence type="ECO:0000256" key="1">
    <source>
        <dbReference type="ARBA" id="ARBA00022729"/>
    </source>
</evidence>
<dbReference type="SUPFAM" id="SSF56436">
    <property type="entry name" value="C-type lectin-like"/>
    <property type="match status" value="1"/>
</dbReference>
<accession>A0A1I1YJ00</accession>
<proteinExistence type="predicted"/>
<dbReference type="Pfam" id="PF13948">
    <property type="entry name" value="DUF4215"/>
    <property type="match status" value="1"/>
</dbReference>
<dbReference type="EMBL" id="FOMX01000010">
    <property type="protein sequence ID" value="SFE19594.1"/>
    <property type="molecule type" value="Genomic_DNA"/>
</dbReference>
<evidence type="ECO:0000256" key="2">
    <source>
        <dbReference type="ARBA" id="ARBA00022737"/>
    </source>
</evidence>
<evidence type="ECO:0000256" key="4">
    <source>
        <dbReference type="SAM" id="MobiDB-lite"/>
    </source>
</evidence>
<dbReference type="OrthoDB" id="5376888at2"/>
<sequence>MSLRTSIDPQPRAADGQKNRSHRTSQAARGRPARGLGHTRDHLSLRASLPALLAALALAGCFADLGPGDGPAPGQTGGADSTTTTGGEVTTGAAAVCGDGLVQPGEQCDAGPLNGDWATCKTDCTVAACGDGFRAPTEACDGGDDCLPDCTPVRCGDGLVNRDDEQCDDGDLDDTDACTRTCRETGCGDGLLQDGEECDHGPHNADTAACTTACTLAACGDGVVGPGEACEPTNPDPPCDATCALASCVANTDPEPGEECQVADEHCTDRCLLNVCGDGVPALTEMCDDGNLVSGDGCSPDCQLEMCGDGVLVAGEACDDGNDVAGDGCSPTCERDAYFVFVTAETFSGALGTVAVADAHCQDAAEDAGLPGTYRAWLTFPGDPPAAGFVRHDAPYVLPGSLAVVADGWLDLVDGALDHAIDHTAAGLELAGGLACSEPADLAWTHTRATGSPFPGDPCSGWLLGSGTAVAGLVHATNLGWTEGCPAVDCSQKLHLYCFEQ</sequence>
<reference evidence="6" key="1">
    <citation type="submission" date="2016-10" db="EMBL/GenBank/DDBJ databases">
        <authorList>
            <person name="Varghese N."/>
            <person name="Submissions S."/>
        </authorList>
    </citation>
    <scope>NUCLEOTIDE SEQUENCE [LARGE SCALE GENOMIC DNA]</scope>
    <source>
        <strain evidence="6">ATCC 25963</strain>
    </source>
</reference>
<feature type="region of interest" description="Disordered" evidence="4">
    <location>
        <begin position="1"/>
        <end position="38"/>
    </location>
</feature>
<organism evidence="5 6">
    <name type="scientific">Nannocystis exedens</name>
    <dbReference type="NCBI Taxonomy" id="54"/>
    <lineage>
        <taxon>Bacteria</taxon>
        <taxon>Pseudomonadati</taxon>
        <taxon>Myxococcota</taxon>
        <taxon>Polyangia</taxon>
        <taxon>Nannocystales</taxon>
        <taxon>Nannocystaceae</taxon>
        <taxon>Nannocystis</taxon>
    </lineage>
</organism>
<evidence type="ECO:0000313" key="5">
    <source>
        <dbReference type="EMBL" id="SFE19594.1"/>
    </source>
</evidence>
<dbReference type="InterPro" id="IPR016187">
    <property type="entry name" value="CTDL_fold"/>
</dbReference>
<dbReference type="InterPro" id="IPR016186">
    <property type="entry name" value="C-type_lectin-like/link_sf"/>
</dbReference>
<dbReference type="NCBIfam" id="TIGR02232">
    <property type="entry name" value="myxo_disulf_rpt"/>
    <property type="match status" value="3"/>
</dbReference>
<keyword evidence="1" id="KW-0732">Signal</keyword>